<dbReference type="AlphaFoldDB" id="A0A1I7CLL0"/>
<dbReference type="Gene3D" id="3.40.190.10">
    <property type="entry name" value="Periplasmic binding protein-like II"/>
    <property type="match status" value="2"/>
</dbReference>
<gene>
    <name evidence="6" type="ORF">SAMN05444141_106124</name>
</gene>
<evidence type="ECO:0000313" key="7">
    <source>
        <dbReference type="Proteomes" id="UP000183371"/>
    </source>
</evidence>
<dbReference type="SUPFAM" id="SSF53850">
    <property type="entry name" value="Periplasmic binding protein-like II"/>
    <property type="match status" value="1"/>
</dbReference>
<reference evidence="7" key="1">
    <citation type="submission" date="2016-10" db="EMBL/GenBank/DDBJ databases">
        <authorList>
            <person name="Varghese N."/>
            <person name="Submissions S."/>
        </authorList>
    </citation>
    <scope>NUCLEOTIDE SEQUENCE [LARGE SCALE GENOMIC DNA]</scope>
    <source>
        <strain evidence="7">DSM 17465</strain>
    </source>
</reference>
<evidence type="ECO:0000313" key="6">
    <source>
        <dbReference type="EMBL" id="SFU00327.1"/>
    </source>
</evidence>
<dbReference type="RefSeq" id="WP_014284032.1">
    <property type="nucleotide sequence ID" value="NZ_FPBD01000006.1"/>
</dbReference>
<dbReference type="InterPro" id="IPR036388">
    <property type="entry name" value="WH-like_DNA-bd_sf"/>
</dbReference>
<dbReference type="PRINTS" id="PR00039">
    <property type="entry name" value="HTHLYSR"/>
</dbReference>
<protein>
    <submittedName>
        <fullName evidence="6">Transcriptional regulator</fullName>
    </submittedName>
</protein>
<keyword evidence="2" id="KW-0805">Transcription regulation</keyword>
<comment type="similarity">
    <text evidence="1">Belongs to the LysR transcriptional regulatory family.</text>
</comment>
<dbReference type="GO" id="GO:0043565">
    <property type="term" value="F:sequence-specific DNA binding"/>
    <property type="evidence" value="ECO:0007669"/>
    <property type="project" value="TreeGrafter"/>
</dbReference>
<dbReference type="GO" id="GO:0006351">
    <property type="term" value="P:DNA-templated transcription"/>
    <property type="evidence" value="ECO:0007669"/>
    <property type="project" value="TreeGrafter"/>
</dbReference>
<dbReference type="InterPro" id="IPR005119">
    <property type="entry name" value="LysR_subst-bd"/>
</dbReference>
<dbReference type="PROSITE" id="PS50931">
    <property type="entry name" value="HTH_LYSR"/>
    <property type="match status" value="1"/>
</dbReference>
<evidence type="ECO:0000256" key="2">
    <source>
        <dbReference type="ARBA" id="ARBA00023015"/>
    </source>
</evidence>
<dbReference type="EMBL" id="FPBD01000006">
    <property type="protein sequence ID" value="SFU00327.1"/>
    <property type="molecule type" value="Genomic_DNA"/>
</dbReference>
<dbReference type="Gene3D" id="1.10.10.10">
    <property type="entry name" value="Winged helix-like DNA-binding domain superfamily/Winged helix DNA-binding domain"/>
    <property type="match status" value="1"/>
</dbReference>
<keyword evidence="4" id="KW-0804">Transcription</keyword>
<evidence type="ECO:0000256" key="1">
    <source>
        <dbReference type="ARBA" id="ARBA00009437"/>
    </source>
</evidence>
<dbReference type="PANTHER" id="PTHR30537:SF26">
    <property type="entry name" value="GLYCINE CLEAVAGE SYSTEM TRANSCRIPTIONAL ACTIVATOR"/>
    <property type="match status" value="1"/>
</dbReference>
<dbReference type="CDD" id="cd08432">
    <property type="entry name" value="PBP2_GcdR_TrpI_HvrB_AmpR_like"/>
    <property type="match status" value="1"/>
</dbReference>
<evidence type="ECO:0000256" key="4">
    <source>
        <dbReference type="ARBA" id="ARBA00023163"/>
    </source>
</evidence>
<name>A0A1I7CLL0_9HYPH</name>
<dbReference type="FunFam" id="1.10.10.10:FF:000038">
    <property type="entry name" value="Glycine cleavage system transcriptional activator"/>
    <property type="match status" value="1"/>
</dbReference>
<dbReference type="InterPro" id="IPR058163">
    <property type="entry name" value="LysR-type_TF_proteobact-type"/>
</dbReference>
<organism evidence="6 7">
    <name type="scientific">Pseudovibrio denitrificans</name>
    <dbReference type="NCBI Taxonomy" id="258256"/>
    <lineage>
        <taxon>Bacteria</taxon>
        <taxon>Pseudomonadati</taxon>
        <taxon>Pseudomonadota</taxon>
        <taxon>Alphaproteobacteria</taxon>
        <taxon>Hyphomicrobiales</taxon>
        <taxon>Stappiaceae</taxon>
        <taxon>Pseudovibrio</taxon>
    </lineage>
</organism>
<dbReference type="Pfam" id="PF03466">
    <property type="entry name" value="LysR_substrate"/>
    <property type="match status" value="1"/>
</dbReference>
<accession>A0A1I7CLL0</accession>
<keyword evidence="7" id="KW-1185">Reference proteome</keyword>
<dbReference type="Pfam" id="PF00126">
    <property type="entry name" value="HTH_1"/>
    <property type="match status" value="1"/>
</dbReference>
<dbReference type="InterPro" id="IPR000847">
    <property type="entry name" value="LysR_HTH_N"/>
</dbReference>
<evidence type="ECO:0000256" key="3">
    <source>
        <dbReference type="ARBA" id="ARBA00023125"/>
    </source>
</evidence>
<sequence>MPNSLPPLNALRAFEAAARHSNFTRAAEELGMTQAAVSYQIKVLEDRTGTPLFKRVGRQVVLTEAGAQLATVASEAFQSIRAGFSAVQGTQDGRLKLSVVPTFAMNWLSLRIGEFQMANPKIAVQLETTGDIVDFASSDVDIGIRNSPKKSPGLICHKLAEITYTPMLCPRLAESIGGVHKPEDLLKLPIIDTGDPWWRNWFEAAGVKDPDFSNQPVSQMGTQAVEGNIAIAGHGVAILTPLFHSSALRDGLLIQPFELKCTAENPVWLVYRENQKNHRKIKLFRDWILNEMEIDKACYAV</sequence>
<dbReference type="InterPro" id="IPR036390">
    <property type="entry name" value="WH_DNA-bd_sf"/>
</dbReference>
<evidence type="ECO:0000259" key="5">
    <source>
        <dbReference type="PROSITE" id="PS50931"/>
    </source>
</evidence>
<dbReference type="SUPFAM" id="SSF46785">
    <property type="entry name" value="Winged helix' DNA-binding domain"/>
    <property type="match status" value="1"/>
</dbReference>
<dbReference type="Proteomes" id="UP000183371">
    <property type="component" value="Unassembled WGS sequence"/>
</dbReference>
<dbReference type="PANTHER" id="PTHR30537">
    <property type="entry name" value="HTH-TYPE TRANSCRIPTIONAL REGULATOR"/>
    <property type="match status" value="1"/>
</dbReference>
<feature type="domain" description="HTH lysR-type" evidence="5">
    <location>
        <begin position="6"/>
        <end position="63"/>
    </location>
</feature>
<proteinExistence type="inferred from homology"/>
<dbReference type="GO" id="GO:0003700">
    <property type="term" value="F:DNA-binding transcription factor activity"/>
    <property type="evidence" value="ECO:0007669"/>
    <property type="project" value="InterPro"/>
</dbReference>
<keyword evidence="3" id="KW-0238">DNA-binding</keyword>